<evidence type="ECO:0000256" key="8">
    <source>
        <dbReference type="ARBA" id="ARBA00025705"/>
    </source>
</evidence>
<dbReference type="FunFam" id="3.40.1010.10:FF:000001">
    <property type="entry name" value="Siroheme synthase"/>
    <property type="match status" value="1"/>
</dbReference>
<dbReference type="PANTHER" id="PTHR45790:SF3">
    <property type="entry name" value="S-ADENOSYL-L-METHIONINE-DEPENDENT UROPORPHYRINOGEN III METHYLTRANSFERASE, CHLOROPLASTIC"/>
    <property type="match status" value="1"/>
</dbReference>
<gene>
    <name evidence="12" type="primary">cobA</name>
    <name evidence="12" type="ORF">GQE98_11800</name>
</gene>
<evidence type="ECO:0000256" key="7">
    <source>
        <dbReference type="ARBA" id="ARBA00023244"/>
    </source>
</evidence>
<dbReference type="GO" id="GO:0004851">
    <property type="term" value="F:uroporphyrin-III C-methyltransferase activity"/>
    <property type="evidence" value="ECO:0007669"/>
    <property type="project" value="UniProtKB-EC"/>
</dbReference>
<dbReference type="Gene3D" id="3.40.1010.10">
    <property type="entry name" value="Cobalt-precorrin-4 Transmethylase, Domain 1"/>
    <property type="match status" value="1"/>
</dbReference>
<reference evidence="12 13" key="1">
    <citation type="submission" date="2019-12" db="EMBL/GenBank/DDBJ databases">
        <title>Snethiella sp. nov. sp. isolated from sea sand.</title>
        <authorList>
            <person name="Kim J."/>
            <person name="Jeong S.E."/>
            <person name="Jung H.S."/>
            <person name="Jeon C.O."/>
        </authorList>
    </citation>
    <scope>NUCLEOTIDE SEQUENCE [LARGE SCALE GENOMIC DNA]</scope>
    <source>
        <strain evidence="12 13">DP05</strain>
    </source>
</reference>
<evidence type="ECO:0000313" key="13">
    <source>
        <dbReference type="Proteomes" id="UP000476030"/>
    </source>
</evidence>
<dbReference type="SUPFAM" id="SSF53790">
    <property type="entry name" value="Tetrapyrrole methylase"/>
    <property type="match status" value="1"/>
</dbReference>
<comment type="pathway">
    <text evidence="8">Porphyrin-containing compound metabolism; siroheme biosynthesis; precorrin-2 from uroporphyrinogen III: step 1/1.</text>
</comment>
<dbReference type="CDD" id="cd11642">
    <property type="entry name" value="SUMT"/>
    <property type="match status" value="1"/>
</dbReference>
<dbReference type="Gene3D" id="3.30.950.10">
    <property type="entry name" value="Methyltransferase, Cobalt-precorrin-4 Transmethylase, Domain 2"/>
    <property type="match status" value="1"/>
</dbReference>
<dbReference type="PROSITE" id="PS00840">
    <property type="entry name" value="SUMT_2"/>
    <property type="match status" value="1"/>
</dbReference>
<comment type="pathway">
    <text evidence="9">Cofactor biosynthesis; adenosylcobalamin biosynthesis; precorrin-2 from uroporphyrinogen III: step 1/1.</text>
</comment>
<protein>
    <recommendedName>
        <fullName evidence="2">uroporphyrinogen-III C-methyltransferase</fullName>
        <ecNumber evidence="2">2.1.1.107</ecNumber>
    </recommendedName>
</protein>
<dbReference type="RefSeq" id="WP_161315831.1">
    <property type="nucleotide sequence ID" value="NZ_WTUW01000002.1"/>
</dbReference>
<dbReference type="FunFam" id="3.30.950.10:FF:000001">
    <property type="entry name" value="Siroheme synthase"/>
    <property type="match status" value="1"/>
</dbReference>
<evidence type="ECO:0000256" key="4">
    <source>
        <dbReference type="ARBA" id="ARBA00022603"/>
    </source>
</evidence>
<dbReference type="GO" id="GO:0019354">
    <property type="term" value="P:siroheme biosynthetic process"/>
    <property type="evidence" value="ECO:0007669"/>
    <property type="project" value="UniProtKB-UniPathway"/>
</dbReference>
<sequence>MDEILSKLPAFEPGSVWLVGAGPGDAGLLTLYGYEALRQADVLVYDALVGQDILSLTGPDTILEYAGKRGGKPSPKQTDITERLITLAREGKRVLRLKGGDPYIFGRGGEEALMLAAHNIPFRVIPGISSGVGGLAYAGIPLTHRETNSAVTFLTGHDASGEVPNVNWEHIAKGSPVIVIYMGLKHIATITERLVSFGRPKEEPVAVIFRATTENQRVVVSTLEKAAEDVEASGLKPPALIVVGDVVKLRPDLDWYSRFLDGNRGA</sequence>
<comment type="similarity">
    <text evidence="1 10">Belongs to the precorrin methyltransferase family.</text>
</comment>
<dbReference type="GO" id="GO:0032259">
    <property type="term" value="P:methylation"/>
    <property type="evidence" value="ECO:0007669"/>
    <property type="project" value="UniProtKB-KW"/>
</dbReference>
<proteinExistence type="inferred from homology"/>
<dbReference type="InterPro" id="IPR003043">
    <property type="entry name" value="Uropor_MeTrfase_CS"/>
</dbReference>
<evidence type="ECO:0000313" key="12">
    <source>
        <dbReference type="EMBL" id="MZR31316.1"/>
    </source>
</evidence>
<dbReference type="Pfam" id="PF00590">
    <property type="entry name" value="TP_methylase"/>
    <property type="match status" value="1"/>
</dbReference>
<dbReference type="EC" id="2.1.1.107" evidence="2"/>
<evidence type="ECO:0000256" key="6">
    <source>
        <dbReference type="ARBA" id="ARBA00022691"/>
    </source>
</evidence>
<accession>A0A6L8W869</accession>
<evidence type="ECO:0000259" key="11">
    <source>
        <dbReference type="Pfam" id="PF00590"/>
    </source>
</evidence>
<dbReference type="InterPro" id="IPR050161">
    <property type="entry name" value="Siro_Cobalamin_biosynth"/>
</dbReference>
<evidence type="ECO:0000256" key="9">
    <source>
        <dbReference type="ARBA" id="ARBA00060548"/>
    </source>
</evidence>
<evidence type="ECO:0000256" key="3">
    <source>
        <dbReference type="ARBA" id="ARBA00022573"/>
    </source>
</evidence>
<dbReference type="InterPro" id="IPR035996">
    <property type="entry name" value="4pyrrol_Methylase_sf"/>
</dbReference>
<dbReference type="NCBIfam" id="NF004790">
    <property type="entry name" value="PRK06136.1"/>
    <property type="match status" value="1"/>
</dbReference>
<dbReference type="UniPathway" id="UPA00262">
    <property type="reaction ID" value="UER00211"/>
</dbReference>
<dbReference type="InterPro" id="IPR014776">
    <property type="entry name" value="4pyrrole_Mease_sub2"/>
</dbReference>
<evidence type="ECO:0000256" key="2">
    <source>
        <dbReference type="ARBA" id="ARBA00012162"/>
    </source>
</evidence>
<dbReference type="InterPro" id="IPR000878">
    <property type="entry name" value="4pyrrol_Mease"/>
</dbReference>
<keyword evidence="6" id="KW-0949">S-adenosyl-L-methionine</keyword>
<organism evidence="12 13">
    <name type="scientific">Sneathiella litorea</name>
    <dbReference type="NCBI Taxonomy" id="2606216"/>
    <lineage>
        <taxon>Bacteria</taxon>
        <taxon>Pseudomonadati</taxon>
        <taxon>Pseudomonadota</taxon>
        <taxon>Alphaproteobacteria</taxon>
        <taxon>Sneathiellales</taxon>
        <taxon>Sneathiellaceae</taxon>
        <taxon>Sneathiella</taxon>
    </lineage>
</organism>
<dbReference type="NCBIfam" id="TIGR01469">
    <property type="entry name" value="cobA_cysG_Cterm"/>
    <property type="match status" value="1"/>
</dbReference>
<comment type="caution">
    <text evidence="12">The sequence shown here is derived from an EMBL/GenBank/DDBJ whole genome shotgun (WGS) entry which is preliminary data.</text>
</comment>
<dbReference type="Proteomes" id="UP000476030">
    <property type="component" value="Unassembled WGS sequence"/>
</dbReference>
<dbReference type="PANTHER" id="PTHR45790">
    <property type="entry name" value="SIROHEME SYNTHASE-RELATED"/>
    <property type="match status" value="1"/>
</dbReference>
<dbReference type="InterPro" id="IPR006366">
    <property type="entry name" value="CobA/CysG_C"/>
</dbReference>
<keyword evidence="4 10" id="KW-0489">Methyltransferase</keyword>
<evidence type="ECO:0000256" key="5">
    <source>
        <dbReference type="ARBA" id="ARBA00022679"/>
    </source>
</evidence>
<keyword evidence="7" id="KW-0627">Porphyrin biosynthesis</keyword>
<evidence type="ECO:0000256" key="10">
    <source>
        <dbReference type="RuleBase" id="RU003960"/>
    </source>
</evidence>
<keyword evidence="5 10" id="KW-0808">Transferase</keyword>
<dbReference type="InterPro" id="IPR014777">
    <property type="entry name" value="4pyrrole_Mease_sub1"/>
</dbReference>
<keyword evidence="13" id="KW-1185">Reference proteome</keyword>
<dbReference type="EMBL" id="WTUW01000002">
    <property type="protein sequence ID" value="MZR31316.1"/>
    <property type="molecule type" value="Genomic_DNA"/>
</dbReference>
<evidence type="ECO:0000256" key="1">
    <source>
        <dbReference type="ARBA" id="ARBA00005879"/>
    </source>
</evidence>
<feature type="domain" description="Tetrapyrrole methylase" evidence="11">
    <location>
        <begin position="16"/>
        <end position="226"/>
    </location>
</feature>
<keyword evidence="3" id="KW-0169">Cobalamin biosynthesis</keyword>
<name>A0A6L8W869_9PROT</name>
<dbReference type="AlphaFoldDB" id="A0A6L8W869"/>
<dbReference type="GO" id="GO:0009236">
    <property type="term" value="P:cobalamin biosynthetic process"/>
    <property type="evidence" value="ECO:0007669"/>
    <property type="project" value="UniProtKB-KW"/>
</dbReference>